<dbReference type="OrthoDB" id="2065974at2"/>
<name>A0A9X5CB51_9FIRM</name>
<proteinExistence type="predicted"/>
<organism evidence="1 2">
    <name type="scientific">Schaedlerella arabinosiphila</name>
    <dbReference type="NCBI Taxonomy" id="2044587"/>
    <lineage>
        <taxon>Bacteria</taxon>
        <taxon>Bacillati</taxon>
        <taxon>Bacillota</taxon>
        <taxon>Clostridia</taxon>
        <taxon>Lachnospirales</taxon>
        <taxon>Lachnospiraceae</taxon>
        <taxon>Schaedlerella</taxon>
    </lineage>
</organism>
<evidence type="ECO:0000313" key="1">
    <source>
        <dbReference type="EMBL" id="NDO71415.1"/>
    </source>
</evidence>
<accession>A0A9X5CB51</accession>
<dbReference type="Proteomes" id="UP000474104">
    <property type="component" value="Unassembled WGS sequence"/>
</dbReference>
<sequence>MRSRWKWRIYGRFGITCSILGGSIETTLEETVQSALAQIKEKQYAAVLTAKGISGERIRCYGFAFEGKRILIG</sequence>
<gene>
    <name evidence="1" type="ORF">FMM80_23305</name>
</gene>
<comment type="caution">
    <text evidence="1">The sequence shown here is derived from an EMBL/GenBank/DDBJ whole genome shotgun (WGS) entry which is preliminary data.</text>
</comment>
<dbReference type="EMBL" id="VIRB01000137">
    <property type="protein sequence ID" value="NDO71415.1"/>
    <property type="molecule type" value="Genomic_DNA"/>
</dbReference>
<evidence type="ECO:0000313" key="2">
    <source>
        <dbReference type="Proteomes" id="UP000474104"/>
    </source>
</evidence>
<protein>
    <submittedName>
        <fullName evidence="1">Uncharacterized protein</fullName>
    </submittedName>
</protein>
<reference evidence="1 2" key="1">
    <citation type="submission" date="2019-07" db="EMBL/GenBank/DDBJ databases">
        <title>Draft genome sequences of 15 bacterial species constituting the stable defined intestinal microbiota of the GM15 gnotobiotic mouse model.</title>
        <authorList>
            <person name="Elie C."/>
            <person name="Mathieu A."/>
            <person name="Saliou A."/>
            <person name="Darnaud M."/>
            <person name="Leulier F."/>
            <person name="Tamellini A."/>
        </authorList>
    </citation>
    <scope>NUCLEOTIDE SEQUENCE [LARGE SCALE GENOMIC DNA]</scope>
    <source>
        <strain evidence="2">ASF 502</strain>
    </source>
</reference>
<dbReference type="AlphaFoldDB" id="A0A9X5CB51"/>